<proteinExistence type="inferred from homology"/>
<dbReference type="RefSeq" id="WP_130185003.1">
    <property type="nucleotide sequence ID" value="NZ_CP035913.1"/>
</dbReference>
<feature type="active site" description="Proton acceptor" evidence="6">
    <location>
        <position position="368"/>
    </location>
</feature>
<evidence type="ECO:0000256" key="4">
    <source>
        <dbReference type="ARBA" id="ARBA00023277"/>
    </source>
</evidence>
<feature type="chain" id="PRO_5020604345" description="Aldose 1-epimerase" evidence="9">
    <location>
        <begin position="27"/>
        <end position="409"/>
    </location>
</feature>
<protein>
    <recommendedName>
        <fullName evidence="5">Aldose 1-epimerase</fullName>
        <ecNumber evidence="5">5.1.3.3</ecNumber>
    </recommendedName>
</protein>
<gene>
    <name evidence="10" type="ORF">EWM63_01690</name>
</gene>
<dbReference type="InterPro" id="IPR014718">
    <property type="entry name" value="GH-type_carb-bd"/>
</dbReference>
<evidence type="ECO:0000256" key="2">
    <source>
        <dbReference type="ARBA" id="ARBA00006206"/>
    </source>
</evidence>
<dbReference type="Pfam" id="PF01263">
    <property type="entry name" value="Aldose_epim"/>
    <property type="match status" value="1"/>
</dbReference>
<dbReference type="InterPro" id="IPR015443">
    <property type="entry name" value="Aldose_1-epimerase"/>
</dbReference>
<dbReference type="UniPathway" id="UPA00242"/>
<dbReference type="EC" id="5.1.3.3" evidence="5"/>
<evidence type="ECO:0000256" key="5">
    <source>
        <dbReference type="PIRNR" id="PIRNR005096"/>
    </source>
</evidence>
<evidence type="ECO:0000256" key="3">
    <source>
        <dbReference type="ARBA" id="ARBA00023235"/>
    </source>
</evidence>
<dbReference type="KEGG" id="plue:EWM63_01690"/>
<keyword evidence="3 5" id="KW-0413">Isomerase</keyword>
<dbReference type="EMBL" id="CP035913">
    <property type="protein sequence ID" value="QBE61866.1"/>
    <property type="molecule type" value="Genomic_DNA"/>
</dbReference>
<feature type="binding site" evidence="7">
    <location>
        <position position="302"/>
    </location>
    <ligand>
        <name>beta-D-galactose</name>
        <dbReference type="ChEBI" id="CHEBI:27667"/>
    </ligand>
</feature>
<name>A0A4P6KT28_9BURK</name>
<dbReference type="NCBIfam" id="NF008277">
    <property type="entry name" value="PRK11055.1"/>
    <property type="match status" value="1"/>
</dbReference>
<dbReference type="PANTHER" id="PTHR10091">
    <property type="entry name" value="ALDOSE-1-EPIMERASE"/>
    <property type="match status" value="1"/>
</dbReference>
<dbReference type="PROSITE" id="PS51257">
    <property type="entry name" value="PROKAR_LIPOPROTEIN"/>
    <property type="match status" value="1"/>
</dbReference>
<organism evidence="10 11">
    <name type="scientific">Pseudoduganella lutea</name>
    <dbReference type="NCBI Taxonomy" id="321985"/>
    <lineage>
        <taxon>Bacteria</taxon>
        <taxon>Pseudomonadati</taxon>
        <taxon>Pseudomonadota</taxon>
        <taxon>Betaproteobacteria</taxon>
        <taxon>Burkholderiales</taxon>
        <taxon>Oxalobacteraceae</taxon>
        <taxon>Telluria group</taxon>
        <taxon>Pseudoduganella</taxon>
    </lineage>
</organism>
<evidence type="ECO:0000313" key="11">
    <source>
        <dbReference type="Proteomes" id="UP000290637"/>
    </source>
</evidence>
<dbReference type="InterPro" id="IPR008183">
    <property type="entry name" value="Aldose_1/G6P_1-epimerase"/>
</dbReference>
<feature type="signal peptide" evidence="9">
    <location>
        <begin position="1"/>
        <end position="26"/>
    </location>
</feature>
<evidence type="ECO:0000256" key="6">
    <source>
        <dbReference type="PIRSR" id="PIRSR005096-1"/>
    </source>
</evidence>
<feature type="binding site" evidence="8">
    <location>
        <begin position="127"/>
        <end position="128"/>
    </location>
    <ligand>
        <name>beta-D-galactose</name>
        <dbReference type="ChEBI" id="CHEBI:27667"/>
    </ligand>
</feature>
<dbReference type="CDD" id="cd09019">
    <property type="entry name" value="galactose_mutarotase_like"/>
    <property type="match status" value="1"/>
</dbReference>
<dbReference type="Gene3D" id="2.70.98.10">
    <property type="match status" value="1"/>
</dbReference>
<dbReference type="GO" id="GO:0005737">
    <property type="term" value="C:cytoplasm"/>
    <property type="evidence" value="ECO:0007669"/>
    <property type="project" value="TreeGrafter"/>
</dbReference>
<keyword evidence="4 5" id="KW-0119">Carbohydrate metabolism</keyword>
<accession>A0A4P6KT28</accession>
<feature type="active site" description="Proton donor" evidence="6">
    <location>
        <position position="228"/>
    </location>
</feature>
<dbReference type="GO" id="GO:0006006">
    <property type="term" value="P:glucose metabolic process"/>
    <property type="evidence" value="ECO:0007669"/>
    <property type="project" value="TreeGrafter"/>
</dbReference>
<dbReference type="OrthoDB" id="9779408at2"/>
<evidence type="ECO:0000313" key="10">
    <source>
        <dbReference type="EMBL" id="QBE61866.1"/>
    </source>
</evidence>
<dbReference type="Proteomes" id="UP000290637">
    <property type="component" value="Chromosome"/>
</dbReference>
<comment type="similarity">
    <text evidence="2 5">Belongs to the aldose epimerase family.</text>
</comment>
<dbReference type="InterPro" id="IPR047215">
    <property type="entry name" value="Galactose_mutarotase-like"/>
</dbReference>
<dbReference type="InterPro" id="IPR011013">
    <property type="entry name" value="Gal_mutarotase_sf_dom"/>
</dbReference>
<dbReference type="PANTHER" id="PTHR10091:SF0">
    <property type="entry name" value="GALACTOSE MUTAROTASE"/>
    <property type="match status" value="1"/>
</dbReference>
<evidence type="ECO:0000256" key="8">
    <source>
        <dbReference type="PIRSR" id="PIRSR005096-3"/>
    </source>
</evidence>
<keyword evidence="11" id="KW-1185">Reference proteome</keyword>
<evidence type="ECO:0000256" key="9">
    <source>
        <dbReference type="SAM" id="SignalP"/>
    </source>
</evidence>
<dbReference type="AlphaFoldDB" id="A0A4P6KT28"/>
<comment type="pathway">
    <text evidence="1 5">Carbohydrate metabolism; hexose metabolism.</text>
</comment>
<comment type="catalytic activity">
    <reaction evidence="5">
        <text>alpha-D-glucose = beta-D-glucose</text>
        <dbReference type="Rhea" id="RHEA:10264"/>
        <dbReference type="ChEBI" id="CHEBI:15903"/>
        <dbReference type="ChEBI" id="CHEBI:17925"/>
        <dbReference type="EC" id="5.1.3.3"/>
    </reaction>
</comment>
<reference evidence="10 11" key="1">
    <citation type="submission" date="2019-02" db="EMBL/GenBank/DDBJ databases">
        <title>Draft Genome Sequences of Six Type Strains of the Genus Massilia.</title>
        <authorList>
            <person name="Miess H."/>
            <person name="Frediansyhah A."/>
            <person name="Gross H."/>
        </authorList>
    </citation>
    <scope>NUCLEOTIDE SEQUENCE [LARGE SCALE GENOMIC DNA]</scope>
    <source>
        <strain evidence="10 11">DSM 17473</strain>
    </source>
</reference>
<dbReference type="GO" id="GO:0004034">
    <property type="term" value="F:aldose 1-epimerase activity"/>
    <property type="evidence" value="ECO:0007669"/>
    <property type="project" value="UniProtKB-EC"/>
</dbReference>
<dbReference type="PIRSF" id="PIRSF005096">
    <property type="entry name" value="GALM"/>
    <property type="match status" value="1"/>
</dbReference>
<sequence length="409" mass="43225">MTAVCRRTAPRLPAAAMCLVSLIALGACGKPHAGAEPRSPARAPTPAVSLTRMPFGALSSGAPVEAVVLTNRHGLSATVITYGATLQSLRFPDRNGQVADLAVGYDDLAGYEATPGYTNVTIGRFANRIDGAGFALDGKTYKLSANEGTSLLHGGAEGWDKRNWAIKAIDRGTGKAAVTFTLTSPDGDQGFPGTVTADVTYELNDDNDLTIRYRATTDKPTVINLTHHGMLNLGGIPATHLATDAELAIESDAILPIDGSLIPLAQAMPVAGTPFDFRRAAAVTGRVRMAHPQLAIANGGIDHNYLLRGGRTATPKLAVTLEDRRSGRAMTISTTEPGMQVYTGNFLAGKIAGKGGQHLAKYQAITFEAQAYPDSPNRPDFPGTRLDPSQVYRQTTVHHFYHVKQAGTP</sequence>
<dbReference type="SUPFAM" id="SSF74650">
    <property type="entry name" value="Galactose mutarotase-like"/>
    <property type="match status" value="1"/>
</dbReference>
<keyword evidence="9" id="KW-0732">Signal</keyword>
<evidence type="ECO:0000256" key="7">
    <source>
        <dbReference type="PIRSR" id="PIRSR005096-2"/>
    </source>
</evidence>
<dbReference type="GO" id="GO:0033499">
    <property type="term" value="P:galactose catabolic process via UDP-galactose, Leloir pathway"/>
    <property type="evidence" value="ECO:0007669"/>
    <property type="project" value="TreeGrafter"/>
</dbReference>
<dbReference type="GO" id="GO:0030246">
    <property type="term" value="F:carbohydrate binding"/>
    <property type="evidence" value="ECO:0007669"/>
    <property type="project" value="InterPro"/>
</dbReference>
<evidence type="ECO:0000256" key="1">
    <source>
        <dbReference type="ARBA" id="ARBA00005028"/>
    </source>
</evidence>